<gene>
    <name evidence="7" type="ORF">Moror_1155</name>
</gene>
<accession>V2XEX6</accession>
<feature type="region of interest" description="Disordered" evidence="5">
    <location>
        <begin position="300"/>
        <end position="322"/>
    </location>
</feature>
<evidence type="ECO:0000256" key="5">
    <source>
        <dbReference type="SAM" id="MobiDB-lite"/>
    </source>
</evidence>
<evidence type="ECO:0000313" key="7">
    <source>
        <dbReference type="EMBL" id="ESK91060.1"/>
    </source>
</evidence>
<dbReference type="AlphaFoldDB" id="V2XEX6"/>
<dbReference type="Pfam" id="PF01753">
    <property type="entry name" value="zf-MYND"/>
    <property type="match status" value="1"/>
</dbReference>
<evidence type="ECO:0000313" key="8">
    <source>
        <dbReference type="Proteomes" id="UP000017559"/>
    </source>
</evidence>
<keyword evidence="8" id="KW-1185">Reference proteome</keyword>
<comment type="caution">
    <text evidence="7">The sequence shown here is derived from an EMBL/GenBank/DDBJ whole genome shotgun (WGS) entry which is preliminary data.</text>
</comment>
<keyword evidence="1" id="KW-0479">Metal-binding</keyword>
<keyword evidence="2 4" id="KW-0863">Zinc-finger</keyword>
<dbReference type="PROSITE" id="PS50865">
    <property type="entry name" value="ZF_MYND_2"/>
    <property type="match status" value="1"/>
</dbReference>
<keyword evidence="3" id="KW-0862">Zinc</keyword>
<name>V2XEX6_MONRO</name>
<dbReference type="Gene3D" id="6.10.140.2220">
    <property type="match status" value="1"/>
</dbReference>
<protein>
    <recommendedName>
        <fullName evidence="6">MYND-type domain-containing protein</fullName>
    </recommendedName>
</protein>
<evidence type="ECO:0000256" key="1">
    <source>
        <dbReference type="ARBA" id="ARBA00022723"/>
    </source>
</evidence>
<dbReference type="GO" id="GO:0008270">
    <property type="term" value="F:zinc ion binding"/>
    <property type="evidence" value="ECO:0007669"/>
    <property type="project" value="UniProtKB-KW"/>
</dbReference>
<dbReference type="KEGG" id="mrr:Moror_1155"/>
<dbReference type="Proteomes" id="UP000017559">
    <property type="component" value="Unassembled WGS sequence"/>
</dbReference>
<dbReference type="PROSITE" id="PS01360">
    <property type="entry name" value="ZF_MYND_1"/>
    <property type="match status" value="1"/>
</dbReference>
<feature type="domain" description="MYND-type" evidence="6">
    <location>
        <begin position="483"/>
        <end position="524"/>
    </location>
</feature>
<evidence type="ECO:0000256" key="2">
    <source>
        <dbReference type="ARBA" id="ARBA00022771"/>
    </source>
</evidence>
<dbReference type="EMBL" id="AWSO01000383">
    <property type="protein sequence ID" value="ESK91060.1"/>
    <property type="molecule type" value="Genomic_DNA"/>
</dbReference>
<dbReference type="InterPro" id="IPR002893">
    <property type="entry name" value="Znf_MYND"/>
</dbReference>
<sequence length="881" mass="99183">MLLPKKRGYPLWNPTVSNTLPHEYRKQGVSIGDVGAIDDEGSFEYFFNILLPAHHPCNQAGGVPDGFTPLSVNLRKKEGSTSPGTHIANPEWDICKTRLGYHEVEMGTELHAALRTGKIPAEVGYGFRFDFKSSEGAILILPEGYISEDNLNEDDFDNYVAANAISWYTHVNNVLGRRLGGNSLLLVTGVDKTSAWGVASFHHAEKGTVNMSMVPNAHTQSKYWFCSVSCATARSGPSRNNLKTDEFTVESRDQCVFVRGIRVSVRPAIFKSGLRMSVKTDSLQELSTGDILSRRGFIPCQGKRSPELPKPQANGGKRDPGRSVLSEIETTVITDRIPPKSLPYHPLAVINEHLLDKHPTADVVLSHDSCWFSLIKNGEDSLPNDVELLRRVRDKYNVVLSNGVIRLLPIEGKNNQLHLMPRMESLAISLPCKSYEDDSGKAINSQAHLPFTKETTLPQKSAPAKNNDSTLTYAHKQRGYRICDQCGKIETPIAKFRLCGSCMTAKYCSQECQKSHWPSHKPICQNTRSQTAKAADAYAMPPDENVAKSLRKFVSAHTSLLTWTGFQALQLKRVPSNIRQNAFLVELTPQSHPEPHRCFSVAATHIVPRKYIRDPFILNDIQRREDRCRQSGGLGVLVIIVQCGSVSQVIPAEVDSPSTISWDIRNDWKQVLHHFVNAGRTDFQPITTTPRGVNPLKGSIGSRNTYPELESRAFNIRSGDTFAIFTYEFHTKSDISVMEEVDERDRSFLHLQRLQESISELEPSGVHQTTEMRRSVFLLLVYAKLWKSYSTTKEDEDAFGPQFDERPVLILALARHLTRADYVSELLVSEEGQRFIMFIHDGITRCQLYQPRDWWDTVKMRKMLVLEWNHAIERAAQEFGQ</sequence>
<dbReference type="OrthoDB" id="432970at2759"/>
<organism evidence="7 8">
    <name type="scientific">Moniliophthora roreri (strain MCA 2997)</name>
    <name type="common">Cocoa frosty pod rot fungus</name>
    <name type="synonym">Crinipellis roreri</name>
    <dbReference type="NCBI Taxonomy" id="1381753"/>
    <lineage>
        <taxon>Eukaryota</taxon>
        <taxon>Fungi</taxon>
        <taxon>Dikarya</taxon>
        <taxon>Basidiomycota</taxon>
        <taxon>Agaricomycotina</taxon>
        <taxon>Agaricomycetes</taxon>
        <taxon>Agaricomycetidae</taxon>
        <taxon>Agaricales</taxon>
        <taxon>Marasmiineae</taxon>
        <taxon>Marasmiaceae</taxon>
        <taxon>Moniliophthora</taxon>
    </lineage>
</organism>
<reference evidence="7 8" key="1">
    <citation type="journal article" date="2014" name="BMC Genomics">
        <title>Genome and secretome analysis of the hemibiotrophic fungal pathogen, Moniliophthora roreri, which causes frosty pod rot disease of cacao: mechanisms of the biotrophic and necrotrophic phases.</title>
        <authorList>
            <person name="Meinhardt L.W."/>
            <person name="Costa G.G.L."/>
            <person name="Thomazella D.P.T."/>
            <person name="Teixeira P.J.P.L."/>
            <person name="Carazzolle M.F."/>
            <person name="Schuster S.C."/>
            <person name="Carlson J.E."/>
            <person name="Guiltinan M.J."/>
            <person name="Mieczkowski P."/>
            <person name="Farmer A."/>
            <person name="Ramaraj T."/>
            <person name="Crozier J."/>
            <person name="Davis R.E."/>
            <person name="Shao J."/>
            <person name="Melnick R.L."/>
            <person name="Pereira G.A.G."/>
            <person name="Bailey B.A."/>
        </authorList>
    </citation>
    <scope>NUCLEOTIDE SEQUENCE [LARGE SCALE GENOMIC DNA]</scope>
    <source>
        <strain evidence="7 8">MCA 2997</strain>
    </source>
</reference>
<evidence type="ECO:0000256" key="4">
    <source>
        <dbReference type="PROSITE-ProRule" id="PRU00134"/>
    </source>
</evidence>
<dbReference type="SUPFAM" id="SSF144232">
    <property type="entry name" value="HIT/MYND zinc finger-like"/>
    <property type="match status" value="1"/>
</dbReference>
<evidence type="ECO:0000256" key="3">
    <source>
        <dbReference type="ARBA" id="ARBA00022833"/>
    </source>
</evidence>
<dbReference type="HOGENOM" id="CLU_326794_0_0_1"/>
<proteinExistence type="predicted"/>
<evidence type="ECO:0000259" key="6">
    <source>
        <dbReference type="PROSITE" id="PS50865"/>
    </source>
</evidence>